<feature type="compositionally biased region" description="Basic and acidic residues" evidence="2">
    <location>
        <begin position="1117"/>
        <end position="1129"/>
    </location>
</feature>
<reference evidence="4 5" key="1">
    <citation type="submission" date="2016-11" db="EMBL/GenBank/DDBJ databases">
        <title>The macronuclear genome of Stentor coeruleus: a giant cell with tiny introns.</title>
        <authorList>
            <person name="Slabodnick M."/>
            <person name="Ruby J.G."/>
            <person name="Reiff S.B."/>
            <person name="Swart E.C."/>
            <person name="Gosai S."/>
            <person name="Prabakaran S."/>
            <person name="Witkowska E."/>
            <person name="Larue G.E."/>
            <person name="Fisher S."/>
            <person name="Freeman R.M."/>
            <person name="Gunawardena J."/>
            <person name="Chu W."/>
            <person name="Stover N.A."/>
            <person name="Gregory B.D."/>
            <person name="Nowacki M."/>
            <person name="Derisi J."/>
            <person name="Roy S.W."/>
            <person name="Marshall W.F."/>
            <person name="Sood P."/>
        </authorList>
    </citation>
    <scope>NUCLEOTIDE SEQUENCE [LARGE SCALE GENOMIC DNA]</scope>
    <source>
        <strain evidence="4">WM001</strain>
    </source>
</reference>
<dbReference type="EMBL" id="MPUH01000039">
    <property type="protein sequence ID" value="OMJ93633.1"/>
    <property type="molecule type" value="Genomic_DNA"/>
</dbReference>
<dbReference type="Pfam" id="PF02141">
    <property type="entry name" value="DENN"/>
    <property type="match status" value="1"/>
</dbReference>
<dbReference type="PROSITE" id="PS50211">
    <property type="entry name" value="DENN"/>
    <property type="match status" value="1"/>
</dbReference>
<dbReference type="InterPro" id="IPR011990">
    <property type="entry name" value="TPR-like_helical_dom_sf"/>
</dbReference>
<dbReference type="Pfam" id="PF13812">
    <property type="entry name" value="PPR_3"/>
    <property type="match status" value="1"/>
</dbReference>
<dbReference type="InterPro" id="IPR005113">
    <property type="entry name" value="uDENN_dom"/>
</dbReference>
<dbReference type="PANTHER" id="PTHR12296">
    <property type="entry name" value="DENN DOMAIN-CONTAINING PROTEIN 4"/>
    <property type="match status" value="1"/>
</dbReference>
<dbReference type="NCBIfam" id="TIGR00756">
    <property type="entry name" value="PPR"/>
    <property type="match status" value="1"/>
</dbReference>
<dbReference type="PANTHER" id="PTHR12296:SF21">
    <property type="entry name" value="DENN DOMAIN-CONTAINING PROTEIN 3"/>
    <property type="match status" value="1"/>
</dbReference>
<name>A0A1R2CXD0_9CILI</name>
<dbReference type="InterPro" id="IPR001194">
    <property type="entry name" value="cDENN_dom"/>
</dbReference>
<keyword evidence="5" id="KW-1185">Reference proteome</keyword>
<accession>A0A1R2CXD0</accession>
<dbReference type="Pfam" id="PF03455">
    <property type="entry name" value="dDENN"/>
    <property type="match status" value="1"/>
</dbReference>
<dbReference type="Gene3D" id="3.40.50.11500">
    <property type="match status" value="1"/>
</dbReference>
<dbReference type="GO" id="GO:0032483">
    <property type="term" value="P:regulation of Rab protein signal transduction"/>
    <property type="evidence" value="ECO:0007669"/>
    <property type="project" value="TreeGrafter"/>
</dbReference>
<feature type="compositionally biased region" description="Polar residues" evidence="2">
    <location>
        <begin position="1074"/>
        <end position="1092"/>
    </location>
</feature>
<dbReference type="InterPro" id="IPR051696">
    <property type="entry name" value="DENN_Domain_GEFs"/>
</dbReference>
<evidence type="ECO:0000313" key="4">
    <source>
        <dbReference type="EMBL" id="OMJ93633.1"/>
    </source>
</evidence>
<sequence length="1144" mass="131597">MEVPRLIDYFAVYGLNEDMPISSHTPTFEKDKSSSFASNFNAISSLRLRITNEDEVLMAAKSDFLVFYEISCKDGKRLWLEIVYGRINGKVRGTWNGRSISKIELYKLPSQGSHIKIPVSNPLDPVPVMTTGTNVHQYSHTENDYHYYLGNYDITDLVVAKRIEGFKLVLTCTYCETSGQTPINDIKLVAATLHQNEKGEMKKVALIPENYNYLNFPFGKNRDSYLCFRSTSDPLNIAFKAEIIEKFPRDDYADSPLNQAIHMFCFTEGIKLSKEQLSPTVFSFILTTVDENTKKVPRIYITCLIFYEMISETIAKQMNIIQTSPNNVYMPKALCLVSHWPFIDQFREILKEIYRLHLSVYEIPLERVICNLIQEVPLPDQGVTYVQYSIGRQKLFFSRPPAKNLPYLPDTCLEYLFRSLRISDIISVWSCVMVERKILLISKCKALLTYVAIALTRLIYPFKWDQVLISILPTALKNYIETIFPYIIGVSPTMLSKDIEIPIDAVRVDLDAGRVLITEPFPRLPDKPYRQLLNRLTDCANIYSEHDLVRDNVDEAFCCYMRENDENFNFNPYAVKDAFVEFQSQLLRNYQRFFLMPSKAGERFTDARQCFNTPSFLAYHKSNRPDNFLYKVTETSMFANFIETRYFAPEENYELSYFDEALKFKRTKNDPYFVKPYFPQDTSPSLFANDIGFEPGSVFQYSSFPRLNDSLFIEPRRILNLAGNSAPKPALLLKDDMLMRMTQTEWAKFLITTIYRVWFMSFAICMSRYKDYGNELIGLALHIMDLMKKNGNKPDEEIYRKLIEACGKCGLKEKVMSLFKRMKNQGIEPDACTHGVYVSAVAAGQELSKQSDQIINLKDLPPDSLCLTLNLDDVAFVANDDCPNCEYNLTEEDIMSGWEKSYSNYTTRCPTANCDQKFVAKFSVLLSSLDGTDPRAMKVEFLSPPLIRKELENLIYTHGEGSMLAKDFCDKHRILYWNMALYFSLLRLPFFFLNPNCKEDKIPDIVGNYVKQPRENPKNTNKPAPNWGYSANSVSDDMSDKSSVSGMSDHSNHSHNAYMDTIITNFMRGRSGSKKSSVPSDNQSTKSSTKNASLKKMFGNYIEDFRSENLNKGLRYSNEDKDGEVESQRKPPLGPSTKSRLSRK</sequence>
<dbReference type="AlphaFoldDB" id="A0A1R2CXD0"/>
<evidence type="ECO:0000256" key="1">
    <source>
        <dbReference type="PROSITE-ProRule" id="PRU00708"/>
    </source>
</evidence>
<gene>
    <name evidence="4" type="ORF">SteCoe_3328</name>
</gene>
<feature type="repeat" description="PPR" evidence="1">
    <location>
        <begin position="795"/>
        <end position="829"/>
    </location>
</feature>
<evidence type="ECO:0000259" key="3">
    <source>
        <dbReference type="PROSITE" id="PS50211"/>
    </source>
</evidence>
<dbReference type="InterPro" id="IPR002885">
    <property type="entry name" value="PPR_rpt"/>
</dbReference>
<dbReference type="Proteomes" id="UP000187209">
    <property type="component" value="Unassembled WGS sequence"/>
</dbReference>
<dbReference type="Gene3D" id="1.25.40.10">
    <property type="entry name" value="Tetratricopeptide repeat domain"/>
    <property type="match status" value="1"/>
</dbReference>
<organism evidence="4 5">
    <name type="scientific">Stentor coeruleus</name>
    <dbReference type="NCBI Taxonomy" id="5963"/>
    <lineage>
        <taxon>Eukaryota</taxon>
        <taxon>Sar</taxon>
        <taxon>Alveolata</taxon>
        <taxon>Ciliophora</taxon>
        <taxon>Postciliodesmatophora</taxon>
        <taxon>Heterotrichea</taxon>
        <taxon>Heterotrichida</taxon>
        <taxon>Stentoridae</taxon>
        <taxon>Stentor</taxon>
    </lineage>
</organism>
<feature type="compositionally biased region" description="Low complexity" evidence="2">
    <location>
        <begin position="1033"/>
        <end position="1049"/>
    </location>
</feature>
<feature type="region of interest" description="Disordered" evidence="2">
    <location>
        <begin position="1069"/>
        <end position="1094"/>
    </location>
</feature>
<dbReference type="InterPro" id="IPR005112">
    <property type="entry name" value="dDENN_dom"/>
</dbReference>
<dbReference type="OrthoDB" id="308821at2759"/>
<dbReference type="SMART" id="SM00801">
    <property type="entry name" value="dDENN"/>
    <property type="match status" value="1"/>
</dbReference>
<dbReference type="InterPro" id="IPR043153">
    <property type="entry name" value="DENN_C"/>
</dbReference>
<evidence type="ECO:0000313" key="5">
    <source>
        <dbReference type="Proteomes" id="UP000187209"/>
    </source>
</evidence>
<dbReference type="SMART" id="SM00800">
    <property type="entry name" value="uDENN"/>
    <property type="match status" value="1"/>
</dbReference>
<dbReference type="PROSITE" id="PS51375">
    <property type="entry name" value="PPR"/>
    <property type="match status" value="1"/>
</dbReference>
<dbReference type="InterPro" id="IPR037516">
    <property type="entry name" value="Tripartite_DENN"/>
</dbReference>
<dbReference type="Gene3D" id="3.30.450.200">
    <property type="match status" value="1"/>
</dbReference>
<protein>
    <recommendedName>
        <fullName evidence="3">UDENN domain-containing protein</fullName>
    </recommendedName>
</protein>
<feature type="region of interest" description="Disordered" evidence="2">
    <location>
        <begin position="1009"/>
        <end position="1054"/>
    </location>
</feature>
<feature type="region of interest" description="Disordered" evidence="2">
    <location>
        <begin position="1108"/>
        <end position="1144"/>
    </location>
</feature>
<feature type="domain" description="UDENN" evidence="3">
    <location>
        <begin position="224"/>
        <end position="652"/>
    </location>
</feature>
<evidence type="ECO:0000256" key="2">
    <source>
        <dbReference type="SAM" id="MobiDB-lite"/>
    </source>
</evidence>
<proteinExistence type="predicted"/>
<dbReference type="SMART" id="SM00799">
    <property type="entry name" value="DENN"/>
    <property type="match status" value="1"/>
</dbReference>
<dbReference type="GO" id="GO:0031410">
    <property type="term" value="C:cytoplasmic vesicle"/>
    <property type="evidence" value="ECO:0007669"/>
    <property type="project" value="TreeGrafter"/>
</dbReference>
<dbReference type="Pfam" id="PF03456">
    <property type="entry name" value="uDENN"/>
    <property type="match status" value="1"/>
</dbReference>
<comment type="caution">
    <text evidence="4">The sequence shown here is derived from an EMBL/GenBank/DDBJ whole genome shotgun (WGS) entry which is preliminary data.</text>
</comment>